<dbReference type="EMBL" id="LN727632">
    <property type="protein sequence ID" value="CEP12385.1"/>
    <property type="molecule type" value="Genomic_DNA"/>
</dbReference>
<reference evidence="2 3" key="1">
    <citation type="submission" date="2014-09" db="EMBL/GenBank/DDBJ databases">
        <authorList>
            <person name="Ellenberger Sabrina"/>
        </authorList>
    </citation>
    <scope>NUCLEOTIDE SEQUENCE [LARGE SCALE GENOMIC DNA]</scope>
    <source>
        <strain evidence="2 3">CBS 412.66</strain>
    </source>
</reference>
<evidence type="ECO:0000313" key="2">
    <source>
        <dbReference type="EMBL" id="CEP12385.1"/>
    </source>
</evidence>
<dbReference type="OrthoDB" id="2298640at2759"/>
<dbReference type="STRING" id="35722.A0A0B7NAK4"/>
<protein>
    <submittedName>
        <fullName evidence="2">Uncharacterized protein</fullName>
    </submittedName>
</protein>
<gene>
    <name evidence="2" type="primary">PARPA_06322.1 scaffold 21420</name>
</gene>
<organism evidence="2 3">
    <name type="scientific">Parasitella parasitica</name>
    <dbReference type="NCBI Taxonomy" id="35722"/>
    <lineage>
        <taxon>Eukaryota</taxon>
        <taxon>Fungi</taxon>
        <taxon>Fungi incertae sedis</taxon>
        <taxon>Mucoromycota</taxon>
        <taxon>Mucoromycotina</taxon>
        <taxon>Mucoromycetes</taxon>
        <taxon>Mucorales</taxon>
        <taxon>Mucorineae</taxon>
        <taxon>Mucoraceae</taxon>
        <taxon>Parasitella</taxon>
    </lineage>
</organism>
<name>A0A0B7NAK4_9FUNG</name>
<evidence type="ECO:0000313" key="3">
    <source>
        <dbReference type="Proteomes" id="UP000054107"/>
    </source>
</evidence>
<accession>A0A0B7NAK4</accession>
<dbReference type="AlphaFoldDB" id="A0A0B7NAK4"/>
<feature type="compositionally biased region" description="Polar residues" evidence="1">
    <location>
        <begin position="55"/>
        <end position="73"/>
    </location>
</feature>
<keyword evidence="3" id="KW-1185">Reference proteome</keyword>
<proteinExistence type="predicted"/>
<evidence type="ECO:0000256" key="1">
    <source>
        <dbReference type="SAM" id="MobiDB-lite"/>
    </source>
</evidence>
<dbReference type="Proteomes" id="UP000054107">
    <property type="component" value="Unassembled WGS sequence"/>
</dbReference>
<feature type="region of interest" description="Disordered" evidence="1">
    <location>
        <begin position="50"/>
        <end position="73"/>
    </location>
</feature>
<sequence length="95" mass="11435">MARQQYYTNFRFMWSDNTIVNKLLARPLKFLLLIHLSPWQYHSIKLKRAERESTKPQQMSKGKQRATTCTNSEAEISVLNKTRDRRRKLFSDEMK</sequence>